<feature type="transmembrane region" description="Helical" evidence="7">
    <location>
        <begin position="367"/>
        <end position="389"/>
    </location>
</feature>
<organism evidence="9 10">
    <name type="scientific">Fomitopsis schrenkii</name>
    <name type="common">Brown rot fungus</name>
    <dbReference type="NCBI Taxonomy" id="2126942"/>
    <lineage>
        <taxon>Eukaryota</taxon>
        <taxon>Fungi</taxon>
        <taxon>Dikarya</taxon>
        <taxon>Basidiomycota</taxon>
        <taxon>Agaricomycotina</taxon>
        <taxon>Agaricomycetes</taxon>
        <taxon>Polyporales</taxon>
        <taxon>Fomitopsis</taxon>
    </lineage>
</organism>
<dbReference type="InterPro" id="IPR001958">
    <property type="entry name" value="Tet-R_TetA/multi-R_MdtG-like"/>
</dbReference>
<dbReference type="HOGENOM" id="CLU_001265_54_6_1"/>
<dbReference type="PANTHER" id="PTHR23504">
    <property type="entry name" value="MAJOR FACILITATOR SUPERFAMILY DOMAIN-CONTAINING PROTEIN 10"/>
    <property type="match status" value="1"/>
</dbReference>
<feature type="transmembrane region" description="Helical" evidence="7">
    <location>
        <begin position="474"/>
        <end position="493"/>
    </location>
</feature>
<dbReference type="InterPro" id="IPR020846">
    <property type="entry name" value="MFS_dom"/>
</dbReference>
<feature type="region of interest" description="Disordered" evidence="6">
    <location>
        <begin position="262"/>
        <end position="284"/>
    </location>
</feature>
<dbReference type="Proteomes" id="UP000015241">
    <property type="component" value="Unassembled WGS sequence"/>
</dbReference>
<keyword evidence="5 7" id="KW-0472">Membrane</keyword>
<feature type="domain" description="Major facilitator superfamily (MFS) profile" evidence="8">
    <location>
        <begin position="33"/>
        <end position="498"/>
    </location>
</feature>
<dbReference type="EMBL" id="KE504142">
    <property type="protein sequence ID" value="EPT01329.1"/>
    <property type="molecule type" value="Genomic_DNA"/>
</dbReference>
<evidence type="ECO:0000256" key="5">
    <source>
        <dbReference type="ARBA" id="ARBA00023136"/>
    </source>
</evidence>
<dbReference type="CDD" id="cd17330">
    <property type="entry name" value="MFS_SLC46_TetA_like"/>
    <property type="match status" value="1"/>
</dbReference>
<keyword evidence="2" id="KW-0813">Transport</keyword>
<dbReference type="OrthoDB" id="419616at2759"/>
<keyword evidence="4 7" id="KW-1133">Transmembrane helix</keyword>
<evidence type="ECO:0000313" key="10">
    <source>
        <dbReference type="Proteomes" id="UP000015241"/>
    </source>
</evidence>
<dbReference type="InterPro" id="IPR036259">
    <property type="entry name" value="MFS_trans_sf"/>
</dbReference>
<keyword evidence="3 7" id="KW-0812">Transmembrane</keyword>
<evidence type="ECO:0000256" key="3">
    <source>
        <dbReference type="ARBA" id="ARBA00022692"/>
    </source>
</evidence>
<dbReference type="PRINTS" id="PR01035">
    <property type="entry name" value="TCRTETA"/>
</dbReference>
<dbReference type="PROSITE" id="PS50850">
    <property type="entry name" value="MFS"/>
    <property type="match status" value="1"/>
</dbReference>
<feature type="region of interest" description="Disordered" evidence="6">
    <location>
        <begin position="1"/>
        <end position="24"/>
    </location>
</feature>
<dbReference type="AlphaFoldDB" id="S8EDP2"/>
<dbReference type="GO" id="GO:0016020">
    <property type="term" value="C:membrane"/>
    <property type="evidence" value="ECO:0007669"/>
    <property type="project" value="UniProtKB-SubCell"/>
</dbReference>
<proteinExistence type="predicted"/>
<protein>
    <submittedName>
        <fullName evidence="9">Member of major facilitator multidrug-resistance DHA1</fullName>
    </submittedName>
</protein>
<evidence type="ECO:0000259" key="8">
    <source>
        <dbReference type="PROSITE" id="PS50850"/>
    </source>
</evidence>
<feature type="transmembrane region" description="Helical" evidence="7">
    <location>
        <begin position="72"/>
        <end position="94"/>
    </location>
</feature>
<dbReference type="Pfam" id="PF07690">
    <property type="entry name" value="MFS_1"/>
    <property type="match status" value="2"/>
</dbReference>
<sequence length="505" mass="54654">MTVVEPRSSDEETPLLHHQQRAKPKKTPIPWAQLSILLVLQLAEPLTSQVISPFAPDLIRNIGITGGNEAKVGYYVGLMHSLFFATQAMTVLHWSRLSDRVGRKPVIMTGLFGLSLSMYSFGLSRTFWGLVVSRSLNGALNGNIGVLKSMMAEITDSTNIAEAYAYLPLAWMTGGTLGPMIGGSLSRPHERFPSVFGHYEFFAKYPYFLACAVPATFSALAFFVTLWCLKETVSSPISFRRLFTLRKSKANLTLQNVAGADGPRPIAPITPGKRQSSESPSSEPLPLRALLIPRVIISAGNYALLAIVDISYRTVLPVWMSTPIVMGGLGLSPQAIGALLSIYGITNGTLQIFTFSRAVEYFGAKRIYVYGIMASLPVFALMPITNLAAREEGLGVTVWSLLALQCLISIAVNFCYGSVFIFITASSPNKKSLGSVNGLAQMSVSVMRAIGPAMANSLFSLSIDDSHHLGGGMFIYLFLAFLAMIALGGAMLLPSQVWKDEESSS</sequence>
<feature type="transmembrane region" description="Helical" evidence="7">
    <location>
        <begin position="324"/>
        <end position="346"/>
    </location>
</feature>
<name>S8EDP2_FOMSC</name>
<dbReference type="GO" id="GO:0022857">
    <property type="term" value="F:transmembrane transporter activity"/>
    <property type="evidence" value="ECO:0007669"/>
    <property type="project" value="InterPro"/>
</dbReference>
<evidence type="ECO:0000256" key="4">
    <source>
        <dbReference type="ARBA" id="ARBA00022989"/>
    </source>
</evidence>
<evidence type="ECO:0000313" key="9">
    <source>
        <dbReference type="EMBL" id="EPT01329.1"/>
    </source>
</evidence>
<dbReference type="InParanoid" id="S8EDP2"/>
<dbReference type="eggNOG" id="KOG2615">
    <property type="taxonomic scope" value="Eukaryota"/>
</dbReference>
<evidence type="ECO:0000256" key="1">
    <source>
        <dbReference type="ARBA" id="ARBA00004141"/>
    </source>
</evidence>
<reference evidence="9 10" key="1">
    <citation type="journal article" date="2012" name="Science">
        <title>The Paleozoic origin of enzymatic lignin decomposition reconstructed from 31 fungal genomes.</title>
        <authorList>
            <person name="Floudas D."/>
            <person name="Binder M."/>
            <person name="Riley R."/>
            <person name="Barry K."/>
            <person name="Blanchette R.A."/>
            <person name="Henrissat B."/>
            <person name="Martinez A.T."/>
            <person name="Otillar R."/>
            <person name="Spatafora J.W."/>
            <person name="Yadav J.S."/>
            <person name="Aerts A."/>
            <person name="Benoit I."/>
            <person name="Boyd A."/>
            <person name="Carlson A."/>
            <person name="Copeland A."/>
            <person name="Coutinho P.M."/>
            <person name="de Vries R.P."/>
            <person name="Ferreira P."/>
            <person name="Findley K."/>
            <person name="Foster B."/>
            <person name="Gaskell J."/>
            <person name="Glotzer D."/>
            <person name="Gorecki P."/>
            <person name="Heitman J."/>
            <person name="Hesse C."/>
            <person name="Hori C."/>
            <person name="Igarashi K."/>
            <person name="Jurgens J.A."/>
            <person name="Kallen N."/>
            <person name="Kersten P."/>
            <person name="Kohler A."/>
            <person name="Kuees U."/>
            <person name="Kumar T.K.A."/>
            <person name="Kuo A."/>
            <person name="LaButti K."/>
            <person name="Larrondo L.F."/>
            <person name="Lindquist E."/>
            <person name="Ling A."/>
            <person name="Lombard V."/>
            <person name="Lucas S."/>
            <person name="Lundell T."/>
            <person name="Martin R."/>
            <person name="McLaughlin D.J."/>
            <person name="Morgenstern I."/>
            <person name="Morin E."/>
            <person name="Murat C."/>
            <person name="Nagy L.G."/>
            <person name="Nolan M."/>
            <person name="Ohm R.A."/>
            <person name="Patyshakuliyeva A."/>
            <person name="Rokas A."/>
            <person name="Ruiz-Duenas F.J."/>
            <person name="Sabat G."/>
            <person name="Salamov A."/>
            <person name="Samejima M."/>
            <person name="Schmutz J."/>
            <person name="Slot J.C."/>
            <person name="St John F."/>
            <person name="Stenlid J."/>
            <person name="Sun H."/>
            <person name="Sun S."/>
            <person name="Syed K."/>
            <person name="Tsang A."/>
            <person name="Wiebenga A."/>
            <person name="Young D."/>
            <person name="Pisabarro A."/>
            <person name="Eastwood D.C."/>
            <person name="Martin F."/>
            <person name="Cullen D."/>
            <person name="Grigoriev I.V."/>
            <person name="Hibbett D.S."/>
        </authorList>
    </citation>
    <scope>NUCLEOTIDE SEQUENCE</scope>
    <source>
        <strain evidence="10">FP-58527</strain>
    </source>
</reference>
<dbReference type="Gene3D" id="1.20.1250.20">
    <property type="entry name" value="MFS general substrate transporter like domains"/>
    <property type="match status" value="1"/>
</dbReference>
<dbReference type="PANTHER" id="PTHR23504:SF15">
    <property type="entry name" value="MAJOR FACILITATOR SUPERFAMILY (MFS) PROFILE DOMAIN-CONTAINING PROTEIN"/>
    <property type="match status" value="1"/>
</dbReference>
<feature type="transmembrane region" description="Helical" evidence="7">
    <location>
        <begin position="401"/>
        <end position="423"/>
    </location>
</feature>
<dbReference type="SUPFAM" id="SSF103473">
    <property type="entry name" value="MFS general substrate transporter"/>
    <property type="match status" value="1"/>
</dbReference>
<comment type="subcellular location">
    <subcellularLocation>
        <location evidence="1">Membrane</location>
        <topology evidence="1">Multi-pass membrane protein</topology>
    </subcellularLocation>
</comment>
<gene>
    <name evidence="9" type="ORF">FOMPIDRAFT_158626</name>
</gene>
<evidence type="ECO:0000256" key="2">
    <source>
        <dbReference type="ARBA" id="ARBA00022448"/>
    </source>
</evidence>
<dbReference type="InterPro" id="IPR011701">
    <property type="entry name" value="MFS"/>
</dbReference>
<keyword evidence="10" id="KW-1185">Reference proteome</keyword>
<evidence type="ECO:0000256" key="7">
    <source>
        <dbReference type="SAM" id="Phobius"/>
    </source>
</evidence>
<feature type="transmembrane region" description="Helical" evidence="7">
    <location>
        <begin position="291"/>
        <end position="312"/>
    </location>
</feature>
<feature type="transmembrane region" description="Helical" evidence="7">
    <location>
        <begin position="106"/>
        <end position="128"/>
    </location>
</feature>
<evidence type="ECO:0000256" key="6">
    <source>
        <dbReference type="SAM" id="MobiDB-lite"/>
    </source>
</evidence>
<accession>S8EDP2</accession>
<feature type="transmembrane region" description="Helical" evidence="7">
    <location>
        <begin position="207"/>
        <end position="229"/>
    </location>
</feature>